<sequence>MLVGRETELAALGEALAEGRSVLVTGEPGVGKTSLVRAAVAASGLPAREGGAFSVLSWMPYLPLRRAVGLALPRTVEGAALLDPGAMAAEVEDRLDGAILVLDDLQWADDSTLAATALLVARVPVVAIARRDGDGAADVRATLRDEGIEELTVEPLDADAVEALVRQRHPDAGPGEVRRLRERSGGNPLILGELLDSGGDAPDSLRLALAARLRRLDAPTRETFELLALAGRPLPAALIDLHAVTRLVETDLAVRDEDRHLSVRHALLAEVAVAELDDEVATARHSRLAALLRDDPGSAAAHHLAAGERDAARAAALVAAAATPHPLEAARHLAIAAECTEGPEAHDLRLRAAQGLVTAGEMRRAHAVLGDEPPPTPDQAATWHLLRSRARWAEGDNDGFVRELHAGLALAPAVSPDVRLRLDVESLREAVLIVIGGEIPDDAVEDARRVVAAADIAGVARARAHFQLGTLLYMLEQDGWAEELERSQRLAVEEGDVECELLAGNNLVTAHEFMGDPHIGRRIAERMRERSRDLRASAWEHQFTALLLNLQMHAGDVRGAVRGGVDLLGEPLELRTRQQVEVTVVYSLICMGGLELARARLDDLAEDATEDWMGQTQVAFLMADLELGAGRPEAALAWLAKVPDLATAAVADVAGPIEAWARLELGLDVEPPATAASSLDVPDLPALSQGEVRAVALLSRGEHAAASDLFDALAGPYGTHHLRGRVRCLLGAGLARRALGDADGARARLLEGEGVALAHGLRPLVDRLHRELRGVGIRRASQRAPRDDSGLTAREAELMGLVAQGLTDREIARRLGLSPATVKSTIRSAMTRLGVESRGQAVLALTG</sequence>
<dbReference type="InterPro" id="IPR036388">
    <property type="entry name" value="WH-like_DNA-bd_sf"/>
</dbReference>
<evidence type="ECO:0000256" key="2">
    <source>
        <dbReference type="ARBA" id="ARBA00022840"/>
    </source>
</evidence>
<dbReference type="SUPFAM" id="SSF46894">
    <property type="entry name" value="C-terminal effector domain of the bipartite response regulators"/>
    <property type="match status" value="1"/>
</dbReference>
<dbReference type="PANTHER" id="PTHR16305">
    <property type="entry name" value="TESTICULAR SOLUBLE ADENYLYL CYCLASE"/>
    <property type="match status" value="1"/>
</dbReference>
<dbReference type="RefSeq" id="WP_153758501.1">
    <property type="nucleotide sequence ID" value="NZ_CP045851.1"/>
</dbReference>
<accession>A0A5Q2RMI2</accession>
<dbReference type="KEGG" id="atq:GH723_04355"/>
<evidence type="ECO:0000256" key="1">
    <source>
        <dbReference type="ARBA" id="ARBA00022741"/>
    </source>
</evidence>
<evidence type="ECO:0000259" key="3">
    <source>
        <dbReference type="PROSITE" id="PS50043"/>
    </source>
</evidence>
<feature type="domain" description="HTH luxR-type" evidence="3">
    <location>
        <begin position="784"/>
        <end position="847"/>
    </location>
</feature>
<evidence type="ECO:0000313" key="5">
    <source>
        <dbReference type="Proteomes" id="UP000334019"/>
    </source>
</evidence>
<dbReference type="PRINTS" id="PR00038">
    <property type="entry name" value="HTHLUXR"/>
</dbReference>
<dbReference type="SUPFAM" id="SSF52540">
    <property type="entry name" value="P-loop containing nucleoside triphosphate hydrolases"/>
    <property type="match status" value="1"/>
</dbReference>
<dbReference type="Pfam" id="PF13191">
    <property type="entry name" value="AAA_16"/>
    <property type="match status" value="1"/>
</dbReference>
<dbReference type="GO" id="GO:0005737">
    <property type="term" value="C:cytoplasm"/>
    <property type="evidence" value="ECO:0007669"/>
    <property type="project" value="TreeGrafter"/>
</dbReference>
<dbReference type="PROSITE" id="PS50043">
    <property type="entry name" value="HTH_LUXR_2"/>
    <property type="match status" value="1"/>
</dbReference>
<dbReference type="GO" id="GO:0003677">
    <property type="term" value="F:DNA binding"/>
    <property type="evidence" value="ECO:0007669"/>
    <property type="project" value="InterPro"/>
</dbReference>
<dbReference type="AlphaFoldDB" id="A0A5Q2RMI2"/>
<protein>
    <recommendedName>
        <fullName evidence="3">HTH luxR-type domain-containing protein</fullName>
    </recommendedName>
</protein>
<keyword evidence="5" id="KW-1185">Reference proteome</keyword>
<evidence type="ECO:0000313" key="4">
    <source>
        <dbReference type="EMBL" id="QGG94395.1"/>
    </source>
</evidence>
<dbReference type="GO" id="GO:0005524">
    <property type="term" value="F:ATP binding"/>
    <property type="evidence" value="ECO:0007669"/>
    <property type="project" value="UniProtKB-KW"/>
</dbReference>
<dbReference type="InterPro" id="IPR041664">
    <property type="entry name" value="AAA_16"/>
</dbReference>
<name>A0A5Q2RMI2_9ACTN</name>
<dbReference type="CDD" id="cd06170">
    <property type="entry name" value="LuxR_C_like"/>
    <property type="match status" value="1"/>
</dbReference>
<dbReference type="Gene3D" id="1.10.10.10">
    <property type="entry name" value="Winged helix-like DNA-binding domain superfamily/Winged helix DNA-binding domain"/>
    <property type="match status" value="1"/>
</dbReference>
<dbReference type="Pfam" id="PF00196">
    <property type="entry name" value="GerE"/>
    <property type="match status" value="1"/>
</dbReference>
<dbReference type="InterPro" id="IPR016032">
    <property type="entry name" value="Sig_transdc_resp-reg_C-effctor"/>
</dbReference>
<reference evidence="4 5" key="1">
    <citation type="submission" date="2019-11" db="EMBL/GenBank/DDBJ databases">
        <authorList>
            <person name="He Y."/>
        </authorList>
    </citation>
    <scope>NUCLEOTIDE SEQUENCE [LARGE SCALE GENOMIC DNA]</scope>
    <source>
        <strain evidence="4 5">SCSIO 58843</strain>
    </source>
</reference>
<keyword evidence="2" id="KW-0067">ATP-binding</keyword>
<dbReference type="SMART" id="SM00421">
    <property type="entry name" value="HTH_LUXR"/>
    <property type="match status" value="1"/>
</dbReference>
<dbReference type="InterPro" id="IPR000792">
    <property type="entry name" value="Tscrpt_reg_LuxR_C"/>
</dbReference>
<dbReference type="GO" id="GO:0004016">
    <property type="term" value="F:adenylate cyclase activity"/>
    <property type="evidence" value="ECO:0007669"/>
    <property type="project" value="TreeGrafter"/>
</dbReference>
<dbReference type="GO" id="GO:0006355">
    <property type="term" value="P:regulation of DNA-templated transcription"/>
    <property type="evidence" value="ECO:0007669"/>
    <property type="project" value="InterPro"/>
</dbReference>
<dbReference type="InterPro" id="IPR027417">
    <property type="entry name" value="P-loop_NTPase"/>
</dbReference>
<dbReference type="EMBL" id="CP045851">
    <property type="protein sequence ID" value="QGG94395.1"/>
    <property type="molecule type" value="Genomic_DNA"/>
</dbReference>
<organism evidence="4 5">
    <name type="scientific">Actinomarinicola tropica</name>
    <dbReference type="NCBI Taxonomy" id="2789776"/>
    <lineage>
        <taxon>Bacteria</taxon>
        <taxon>Bacillati</taxon>
        <taxon>Actinomycetota</taxon>
        <taxon>Acidimicrobiia</taxon>
        <taxon>Acidimicrobiales</taxon>
        <taxon>Iamiaceae</taxon>
        <taxon>Actinomarinicola</taxon>
    </lineage>
</organism>
<dbReference type="Gene3D" id="3.40.50.300">
    <property type="entry name" value="P-loop containing nucleotide triphosphate hydrolases"/>
    <property type="match status" value="1"/>
</dbReference>
<dbReference type="PANTHER" id="PTHR16305:SF28">
    <property type="entry name" value="GUANYLATE CYCLASE DOMAIN-CONTAINING PROTEIN"/>
    <property type="match status" value="1"/>
</dbReference>
<proteinExistence type="predicted"/>
<keyword evidence="1" id="KW-0547">Nucleotide-binding</keyword>
<dbReference type="Proteomes" id="UP000334019">
    <property type="component" value="Chromosome"/>
</dbReference>
<gene>
    <name evidence="4" type="ORF">GH723_04355</name>
</gene>